<dbReference type="InterPro" id="IPR002110">
    <property type="entry name" value="Ankyrin_rpt"/>
</dbReference>
<sequence>MSVSGATLRSTHRPQLDRAVSMNIDDRSYKSKSANPSLIGRWRSFRIKQPHNGMATSILNGRLNLGDSPPAEDDVGFFESLDDNSIPDELSVKICKDSIRQSILDQMKISSGDVKLLLDIESGKATPETLESSIAHCSSLERNFAFLWCTFMKKHEMLEILNRYGIDLNYTLITEGLSAIHLSSFSGCLKCVRWLITRGCNVNHMPDAHTPLHCAVWGNSPETVRLLISNGAIIRETVMHYAVRANAHECLQMLLDEGAEVNWLDVGGSAPLHIAADRRMSLCMKMLLNYGKLDVNIASREKAMTALHYAAEGGYLDCIQMLLSKNADYNKKNKKGQTPLHLAARSQSVECIEALLKAGSNINEKDYENRTPLHSAVGKALLAFNSVESLLRWGADVNVKDKYGYTALHIAALNELVQCVDILIMYGADVSSRTKGGVTALSIVARKTPACLETICKKLDSSISLHDPEASNREVELKLDFRYLLQHSSGGEVGLLKTLIDEGQKSMLEHPLCGAFLYIKWLKIRRFYFCRLFLTAIFVILLTTYILTALAHYCYNSAANRTITDLELCRNNSVFGFVLTENPESMEVIWYILVIFSICEITRKLMSIAGYSTLKYYFFHLGNVFEWFTLISVFVISFEFTGETYTWQNHISAFAILFGWANLMLMVGQLPVFGTYVAMFTKVQQEFLKLLIAYLCLLIGFTISFCVVFPTSEVFRNPLVGMIKVLVMMTGELDIDMLMQKGSNQKASPLSVSAHIIYALFVLLVAVVLMNLVVGIAVHDIQGLHKTAGLSKLVRQTELISFLELALFQGYLPKKVVNMLKWSALIAPAVYRVVLHVKPLNPREKRLPRHILAAAHNIARDCTKNCHGGSMSAATMHRYALSKNNKSLTEELKALREQVQEQQLLLNDILNLLKSKNL</sequence>
<keyword evidence="9 14" id="KW-0472">Membrane</keyword>
<dbReference type="InterPro" id="IPR005821">
    <property type="entry name" value="Ion_trans_dom"/>
</dbReference>
<feature type="repeat" description="ANK" evidence="12">
    <location>
        <begin position="368"/>
        <end position="402"/>
    </location>
</feature>
<gene>
    <name evidence="16" type="primary">Wtrw</name>
</gene>
<keyword evidence="11" id="KW-0407">Ion channel</keyword>
<dbReference type="EMBL" id="KX249694">
    <property type="protein sequence ID" value="AOR81471.1"/>
    <property type="molecule type" value="mRNA"/>
</dbReference>
<keyword evidence="3" id="KW-0716">Sensory transduction</keyword>
<evidence type="ECO:0000256" key="1">
    <source>
        <dbReference type="ARBA" id="ARBA00004141"/>
    </source>
</evidence>
<dbReference type="InterPro" id="IPR036770">
    <property type="entry name" value="Ankyrin_rpt-contain_sf"/>
</dbReference>
<feature type="repeat" description="ANK" evidence="12">
    <location>
        <begin position="335"/>
        <end position="367"/>
    </location>
</feature>
<name>A0A384SNQ0_NILLU</name>
<feature type="transmembrane region" description="Helical" evidence="14">
    <location>
        <begin position="691"/>
        <end position="712"/>
    </location>
</feature>
<dbReference type="Gene3D" id="1.25.40.20">
    <property type="entry name" value="Ankyrin repeat-containing domain"/>
    <property type="match status" value="4"/>
</dbReference>
<dbReference type="SMART" id="SM00248">
    <property type="entry name" value="ANK"/>
    <property type="match status" value="9"/>
</dbReference>
<feature type="domain" description="Ion transport" evidence="15">
    <location>
        <begin position="537"/>
        <end position="787"/>
    </location>
</feature>
<dbReference type="PRINTS" id="PR01415">
    <property type="entry name" value="ANKYRIN"/>
</dbReference>
<dbReference type="PROSITE" id="PS50297">
    <property type="entry name" value="ANK_REP_REGION"/>
    <property type="match status" value="7"/>
</dbReference>
<evidence type="ECO:0000313" key="16">
    <source>
        <dbReference type="EMBL" id="AOR81471.1"/>
    </source>
</evidence>
<accession>A0A384SNQ0</accession>
<dbReference type="Pfam" id="PF00023">
    <property type="entry name" value="Ank"/>
    <property type="match status" value="1"/>
</dbReference>
<evidence type="ECO:0000256" key="13">
    <source>
        <dbReference type="SAM" id="Coils"/>
    </source>
</evidence>
<evidence type="ECO:0000256" key="10">
    <source>
        <dbReference type="ARBA" id="ARBA00023180"/>
    </source>
</evidence>
<feature type="repeat" description="ANK" evidence="12">
    <location>
        <begin position="302"/>
        <end position="334"/>
    </location>
</feature>
<dbReference type="Pfam" id="PF00520">
    <property type="entry name" value="Ion_trans"/>
    <property type="match status" value="1"/>
</dbReference>
<feature type="transmembrane region" description="Helical" evidence="14">
    <location>
        <begin position="618"/>
        <end position="638"/>
    </location>
</feature>
<dbReference type="InterPro" id="IPR052076">
    <property type="entry name" value="TRP_cation_channel"/>
</dbReference>
<dbReference type="OrthoDB" id="7464126at2759"/>
<organism evidence="16">
    <name type="scientific">Nilaparvata lugens</name>
    <name type="common">Brown planthopper</name>
    <dbReference type="NCBI Taxonomy" id="108931"/>
    <lineage>
        <taxon>Eukaryota</taxon>
        <taxon>Metazoa</taxon>
        <taxon>Ecdysozoa</taxon>
        <taxon>Arthropoda</taxon>
        <taxon>Hexapoda</taxon>
        <taxon>Insecta</taxon>
        <taxon>Pterygota</taxon>
        <taxon>Neoptera</taxon>
        <taxon>Paraneoptera</taxon>
        <taxon>Hemiptera</taxon>
        <taxon>Auchenorrhyncha</taxon>
        <taxon>Fulgoroidea</taxon>
        <taxon>Delphacidae</taxon>
        <taxon>Delphacinae</taxon>
        <taxon>Nilaparvata</taxon>
    </lineage>
</organism>
<dbReference type="PANTHER" id="PTHR47143">
    <property type="entry name" value="TRANSIENT RECEPTOR POTENTIAL CATION CHANNEL PROTEIN PAINLESS"/>
    <property type="match status" value="1"/>
</dbReference>
<proteinExistence type="evidence at transcript level"/>
<protein>
    <submittedName>
        <fullName evidence="16">Water witch</fullName>
    </submittedName>
</protein>
<evidence type="ECO:0000256" key="6">
    <source>
        <dbReference type="ARBA" id="ARBA00022989"/>
    </source>
</evidence>
<dbReference type="GO" id="GO:0005216">
    <property type="term" value="F:monoatomic ion channel activity"/>
    <property type="evidence" value="ECO:0007669"/>
    <property type="project" value="InterPro"/>
</dbReference>
<dbReference type="SUPFAM" id="SSF48403">
    <property type="entry name" value="Ankyrin repeat"/>
    <property type="match status" value="1"/>
</dbReference>
<evidence type="ECO:0000256" key="3">
    <source>
        <dbReference type="ARBA" id="ARBA00022606"/>
    </source>
</evidence>
<dbReference type="AlphaFoldDB" id="A0A384SNQ0"/>
<dbReference type="PANTHER" id="PTHR47143:SF1">
    <property type="entry name" value="ION_TRANS DOMAIN-CONTAINING PROTEIN"/>
    <property type="match status" value="1"/>
</dbReference>
<keyword evidence="4 14" id="KW-0812">Transmembrane</keyword>
<evidence type="ECO:0000259" key="15">
    <source>
        <dbReference type="Pfam" id="PF00520"/>
    </source>
</evidence>
<feature type="coiled-coil region" evidence="13">
    <location>
        <begin position="878"/>
        <end position="912"/>
    </location>
</feature>
<dbReference type="PROSITE" id="PS50088">
    <property type="entry name" value="ANK_REPEAT"/>
    <property type="match status" value="7"/>
</dbReference>
<evidence type="ECO:0000256" key="11">
    <source>
        <dbReference type="ARBA" id="ARBA00023303"/>
    </source>
</evidence>
<evidence type="ECO:0000256" key="5">
    <source>
        <dbReference type="ARBA" id="ARBA00022737"/>
    </source>
</evidence>
<evidence type="ECO:0000256" key="2">
    <source>
        <dbReference type="ARBA" id="ARBA00022448"/>
    </source>
</evidence>
<dbReference type="GO" id="GO:0034703">
    <property type="term" value="C:cation channel complex"/>
    <property type="evidence" value="ECO:0007669"/>
    <property type="project" value="UniProtKB-ARBA"/>
</dbReference>
<feature type="repeat" description="ANK" evidence="12">
    <location>
        <begin position="234"/>
        <end position="266"/>
    </location>
</feature>
<keyword evidence="2" id="KW-0813">Transport</keyword>
<evidence type="ECO:0000256" key="12">
    <source>
        <dbReference type="PROSITE-ProRule" id="PRU00023"/>
    </source>
</evidence>
<evidence type="ECO:0000256" key="8">
    <source>
        <dbReference type="ARBA" id="ARBA00023065"/>
    </source>
</evidence>
<feature type="repeat" description="ANK" evidence="12">
    <location>
        <begin position="207"/>
        <end position="232"/>
    </location>
</feature>
<keyword evidence="5" id="KW-0677">Repeat</keyword>
<evidence type="ECO:0000256" key="14">
    <source>
        <dbReference type="SAM" id="Phobius"/>
    </source>
</evidence>
<reference evidence="16" key="1">
    <citation type="submission" date="2016-05" db="EMBL/GenBank/DDBJ databases">
        <authorList>
            <person name="Lavstsen T."/>
            <person name="Jespersen J.S."/>
        </authorList>
    </citation>
    <scope>NUCLEOTIDE SEQUENCE</scope>
</reference>
<keyword evidence="6 14" id="KW-1133">Transmembrane helix</keyword>
<keyword evidence="8" id="KW-0406">Ion transport</keyword>
<keyword evidence="13" id="KW-0175">Coiled coil</keyword>
<feature type="transmembrane region" description="Helical" evidence="14">
    <location>
        <begin position="756"/>
        <end position="778"/>
    </location>
</feature>
<feature type="repeat" description="ANK" evidence="12">
    <location>
        <begin position="403"/>
        <end position="435"/>
    </location>
</feature>
<feature type="repeat" description="ANK" evidence="12">
    <location>
        <begin position="175"/>
        <end position="207"/>
    </location>
</feature>
<feature type="transmembrane region" description="Helical" evidence="14">
    <location>
        <begin position="650"/>
        <end position="679"/>
    </location>
</feature>
<dbReference type="Pfam" id="PF12796">
    <property type="entry name" value="Ank_2"/>
    <property type="match status" value="3"/>
</dbReference>
<evidence type="ECO:0000256" key="4">
    <source>
        <dbReference type="ARBA" id="ARBA00022692"/>
    </source>
</evidence>
<evidence type="ECO:0000256" key="9">
    <source>
        <dbReference type="ARBA" id="ARBA00023136"/>
    </source>
</evidence>
<evidence type="ECO:0000256" key="7">
    <source>
        <dbReference type="ARBA" id="ARBA00023043"/>
    </source>
</evidence>
<keyword evidence="7 12" id="KW-0040">ANK repeat</keyword>
<keyword evidence="10" id="KW-0325">Glycoprotein</keyword>
<feature type="transmembrane region" description="Helical" evidence="14">
    <location>
        <begin position="528"/>
        <end position="547"/>
    </location>
</feature>
<comment type="subcellular location">
    <subcellularLocation>
        <location evidence="1">Membrane</location>
        <topology evidence="1">Multi-pass membrane protein</topology>
    </subcellularLocation>
</comment>